<organism evidence="1 2">
    <name type="scientific">Bradyrhizobium hipponense</name>
    <dbReference type="NCBI Taxonomy" id="2605638"/>
    <lineage>
        <taxon>Bacteria</taxon>
        <taxon>Pseudomonadati</taxon>
        <taxon>Pseudomonadota</taxon>
        <taxon>Alphaproteobacteria</taxon>
        <taxon>Hyphomicrobiales</taxon>
        <taxon>Nitrobacteraceae</taxon>
        <taxon>Bradyrhizobium</taxon>
    </lineage>
</organism>
<sequence length="352" mass="39431">MEQDLPKDAAGTQRTAEGPLTWLTKFDRGFTLVKGLSLVTVLSSLLVGYFQYLGSYQEKVNAQAKENMQTAAKTFDTISTKFSLVQALQQQLFSDYSTALDDRADANEQALAIKSAQDILKDYESAQLTLFETGELLARNAQMYIDWATNFRQNPAEQLTPTSDPLDQTLLRAFDFDCDHNLPQFVPSKGGAATTPRVSAENACSVDARYNWDPADSYVDVCPKNREKAGSNDSVTIHWFSAKHQVLVMHYCLRNLHERLAPVRHWASQPEAKPETKASPQVDRDRIQSAIDLQAKRLNAFMNLATFHMDGIRESYRPDSFACHVPIVTSVLSLFNDACTPVKTTPIIVSRR</sequence>
<accession>A0A5S4YIG4</accession>
<protein>
    <submittedName>
        <fullName evidence="1">Uncharacterized protein</fullName>
    </submittedName>
</protein>
<dbReference type="AlphaFoldDB" id="A0A5S4YIG4"/>
<gene>
    <name evidence="1" type="ORF">FXV83_27455</name>
</gene>
<keyword evidence="2" id="KW-1185">Reference proteome</keyword>
<dbReference type="RefSeq" id="WP_148742709.1">
    <property type="nucleotide sequence ID" value="NZ_VSTH01000100.1"/>
</dbReference>
<dbReference type="EMBL" id="VSTH01000100">
    <property type="protein sequence ID" value="TYO63394.1"/>
    <property type="molecule type" value="Genomic_DNA"/>
</dbReference>
<proteinExistence type="predicted"/>
<comment type="caution">
    <text evidence="1">The sequence shown here is derived from an EMBL/GenBank/DDBJ whole genome shotgun (WGS) entry which is preliminary data.</text>
</comment>
<evidence type="ECO:0000313" key="1">
    <source>
        <dbReference type="EMBL" id="TYO63394.1"/>
    </source>
</evidence>
<name>A0A5S4YIG4_9BRAD</name>
<reference evidence="1 2" key="1">
    <citation type="submission" date="2019-08" db="EMBL/GenBank/DDBJ databases">
        <title>Bradyrhizobium hipponensis sp. nov., a rhizobium isolated from a Lupinus angustifolius root nodule in Tunisia.</title>
        <authorList>
            <person name="Off K."/>
            <person name="Rejili M."/>
            <person name="Mars M."/>
            <person name="Brachmann A."/>
            <person name="Marin M."/>
        </authorList>
    </citation>
    <scope>NUCLEOTIDE SEQUENCE [LARGE SCALE GENOMIC DNA]</scope>
    <source>
        <strain evidence="2">aSej3</strain>
    </source>
</reference>
<dbReference type="Proteomes" id="UP000324797">
    <property type="component" value="Unassembled WGS sequence"/>
</dbReference>
<evidence type="ECO:0000313" key="2">
    <source>
        <dbReference type="Proteomes" id="UP000324797"/>
    </source>
</evidence>